<dbReference type="PROSITE" id="PS51273">
    <property type="entry name" value="GATASE_TYPE_1"/>
    <property type="match status" value="1"/>
</dbReference>
<comment type="caution">
    <text evidence="1">The sequence shown here is derived from an EMBL/GenBank/DDBJ whole genome shotgun (WGS) entry which is preliminary data.</text>
</comment>
<dbReference type="AlphaFoldDB" id="A0A7X3LQR2"/>
<dbReference type="InterPro" id="IPR011697">
    <property type="entry name" value="Peptidase_C26"/>
</dbReference>
<dbReference type="InterPro" id="IPR044668">
    <property type="entry name" value="PuuD-like"/>
</dbReference>
<evidence type="ECO:0000313" key="1">
    <source>
        <dbReference type="EMBL" id="MXN63365.1"/>
    </source>
</evidence>
<dbReference type="Gene3D" id="3.40.50.880">
    <property type="match status" value="1"/>
</dbReference>
<gene>
    <name evidence="1" type="ORF">GR183_00480</name>
</gene>
<dbReference type="PANTHER" id="PTHR43235:SF1">
    <property type="entry name" value="GLUTAMINE AMIDOTRANSFERASE PB2B2.05-RELATED"/>
    <property type="match status" value="1"/>
</dbReference>
<dbReference type="Proteomes" id="UP000433101">
    <property type="component" value="Unassembled WGS sequence"/>
</dbReference>
<dbReference type="Pfam" id="PF07722">
    <property type="entry name" value="Peptidase_C26"/>
    <property type="match status" value="1"/>
</dbReference>
<sequence>MKRRPLVGVTTSLGGGRYMWWFYWLSLRLFGVRTVRLTAPGGAGVLKRLDGLVVGGGDDISAEIYRGEAALDIRIDPARDRLELLALEEASKRDIPVLGVCRGAQMLNVFEGGTLHQDIYRAYEGVPAMWSPLPRKMVTVEEGSKLSGIMKSRRFRANSLHRQSIDKLGGGLSICAHDRYGIVQAVEDRTARFRIGVQWHPEFMIYRRAQRRLFQAFARAVRERMEQR</sequence>
<dbReference type="InterPro" id="IPR029062">
    <property type="entry name" value="Class_I_gatase-like"/>
</dbReference>
<organism evidence="1 2">
    <name type="scientific">Stappia sediminis</name>
    <dbReference type="NCBI Taxonomy" id="2692190"/>
    <lineage>
        <taxon>Bacteria</taxon>
        <taxon>Pseudomonadati</taxon>
        <taxon>Pseudomonadota</taxon>
        <taxon>Alphaproteobacteria</taxon>
        <taxon>Hyphomicrobiales</taxon>
        <taxon>Stappiaceae</taxon>
        <taxon>Stappia</taxon>
    </lineage>
</organism>
<proteinExistence type="predicted"/>
<dbReference type="CDD" id="cd01745">
    <property type="entry name" value="GATase1_2"/>
    <property type="match status" value="1"/>
</dbReference>
<dbReference type="EMBL" id="WUMV01000001">
    <property type="protein sequence ID" value="MXN63365.1"/>
    <property type="molecule type" value="Genomic_DNA"/>
</dbReference>
<accession>A0A7X3LQR2</accession>
<reference evidence="1 2" key="1">
    <citation type="submission" date="2019-12" db="EMBL/GenBank/DDBJ databases">
        <authorList>
            <person name="Li M."/>
        </authorList>
    </citation>
    <scope>NUCLEOTIDE SEQUENCE [LARGE SCALE GENOMIC DNA]</scope>
    <source>
        <strain evidence="1 2">GBMRC 2046</strain>
    </source>
</reference>
<dbReference type="GO" id="GO:0016811">
    <property type="term" value="F:hydrolase activity, acting on carbon-nitrogen (but not peptide) bonds, in linear amides"/>
    <property type="evidence" value="ECO:0007669"/>
    <property type="project" value="InterPro"/>
</dbReference>
<name>A0A7X3LQR2_9HYPH</name>
<evidence type="ECO:0000313" key="2">
    <source>
        <dbReference type="Proteomes" id="UP000433101"/>
    </source>
</evidence>
<dbReference type="PANTHER" id="PTHR43235">
    <property type="entry name" value="GLUTAMINE AMIDOTRANSFERASE PB2B2.05-RELATED"/>
    <property type="match status" value="1"/>
</dbReference>
<keyword evidence="1" id="KW-0378">Hydrolase</keyword>
<dbReference type="GO" id="GO:0005829">
    <property type="term" value="C:cytosol"/>
    <property type="evidence" value="ECO:0007669"/>
    <property type="project" value="TreeGrafter"/>
</dbReference>
<dbReference type="RefSeq" id="WP_160773627.1">
    <property type="nucleotide sequence ID" value="NZ_WUMV01000001.1"/>
</dbReference>
<dbReference type="SUPFAM" id="SSF52317">
    <property type="entry name" value="Class I glutamine amidotransferase-like"/>
    <property type="match status" value="1"/>
</dbReference>
<protein>
    <submittedName>
        <fullName evidence="1">Gamma-glutamyl-gamma-aminobutyrate hydrolase family protein</fullName>
    </submittedName>
</protein>
<keyword evidence="2" id="KW-1185">Reference proteome</keyword>